<accession>A0A6F8PQ24</accession>
<dbReference type="AlphaFoldDB" id="A0A6F8PQ24"/>
<dbReference type="PROSITE" id="PS00893">
    <property type="entry name" value="NUDIX_BOX"/>
    <property type="match status" value="1"/>
</dbReference>
<evidence type="ECO:0000313" key="5">
    <source>
        <dbReference type="Proteomes" id="UP000501466"/>
    </source>
</evidence>
<dbReference type="GO" id="GO:0006753">
    <property type="term" value="P:nucleoside phosphate metabolic process"/>
    <property type="evidence" value="ECO:0007669"/>
    <property type="project" value="TreeGrafter"/>
</dbReference>
<dbReference type="PANTHER" id="PTHR11839">
    <property type="entry name" value="UDP/ADP-SUGAR PYROPHOSPHATASE"/>
    <property type="match status" value="1"/>
</dbReference>
<keyword evidence="2 4" id="KW-0378">Hydrolase</keyword>
<comment type="cofactor">
    <cofactor evidence="1">
        <name>Mg(2+)</name>
        <dbReference type="ChEBI" id="CHEBI:18420"/>
    </cofactor>
</comment>
<dbReference type="InterPro" id="IPR020084">
    <property type="entry name" value="NUDIX_hydrolase_CS"/>
</dbReference>
<dbReference type="InterPro" id="IPR015797">
    <property type="entry name" value="NUDIX_hydrolase-like_dom_sf"/>
</dbReference>
<sequence>MKTQKTPTILAEKLVAESRIFKVQALDIEYSNGTRVQFERLVASTHGAVLIVPIINEEMVLIREYSAGVQRYELGFPKGKIDAGETWAEAAVRESMEEVGFRPGQVKRLDSVTLAAGYMGHQIHIVLAQDLVPETAVGDEPEPLEIIHWPIQNWKALLEHPEFTEGRAYAALMLLLKELGKI</sequence>
<dbReference type="GO" id="GO:0005829">
    <property type="term" value="C:cytosol"/>
    <property type="evidence" value="ECO:0007669"/>
    <property type="project" value="TreeGrafter"/>
</dbReference>
<name>A0A6F8PQ24_9GAMM</name>
<evidence type="ECO:0000256" key="2">
    <source>
        <dbReference type="ARBA" id="ARBA00022801"/>
    </source>
</evidence>
<feature type="domain" description="Nudix hydrolase" evidence="3">
    <location>
        <begin position="44"/>
        <end position="174"/>
    </location>
</feature>
<dbReference type="SUPFAM" id="SSF55811">
    <property type="entry name" value="Nudix"/>
    <property type="match status" value="1"/>
</dbReference>
<dbReference type="KEGG" id="tzo:THMIRHAT_18840"/>
<evidence type="ECO:0000259" key="3">
    <source>
        <dbReference type="PROSITE" id="PS51462"/>
    </source>
</evidence>
<dbReference type="Proteomes" id="UP000501466">
    <property type="component" value="Chromosome"/>
</dbReference>
<dbReference type="EMBL" id="AP021888">
    <property type="protein sequence ID" value="BBP44138.1"/>
    <property type="molecule type" value="Genomic_DNA"/>
</dbReference>
<reference evidence="5" key="1">
    <citation type="submission" date="2019-11" db="EMBL/GenBank/DDBJ databases">
        <title>Isolation and characterization of two novel species in the genus Thiomicrorhabdus.</title>
        <authorList>
            <person name="Mochizuki J."/>
            <person name="Kojima H."/>
            <person name="Fukui M."/>
        </authorList>
    </citation>
    <scope>NUCLEOTIDE SEQUENCE [LARGE SCALE GENOMIC DNA]</scope>
    <source>
        <strain evidence="5">AkT22</strain>
    </source>
</reference>
<dbReference type="InterPro" id="IPR000086">
    <property type="entry name" value="NUDIX_hydrolase_dom"/>
</dbReference>
<dbReference type="GO" id="GO:0019144">
    <property type="term" value="F:ADP-sugar diphosphatase activity"/>
    <property type="evidence" value="ECO:0007669"/>
    <property type="project" value="TreeGrafter"/>
</dbReference>
<gene>
    <name evidence="4" type="primary">yrfE</name>
    <name evidence="4" type="ORF">THMIRHAT_18840</name>
</gene>
<dbReference type="RefSeq" id="WP_173291885.1">
    <property type="nucleotide sequence ID" value="NZ_AP021888.1"/>
</dbReference>
<evidence type="ECO:0000256" key="1">
    <source>
        <dbReference type="ARBA" id="ARBA00001946"/>
    </source>
</evidence>
<dbReference type="NCBIfam" id="NF008736">
    <property type="entry name" value="PRK11762.1"/>
    <property type="match status" value="1"/>
</dbReference>
<organism evidence="4 5">
    <name type="scientific">Thiosulfativibrio zosterae</name>
    <dbReference type="NCBI Taxonomy" id="2675053"/>
    <lineage>
        <taxon>Bacteria</taxon>
        <taxon>Pseudomonadati</taxon>
        <taxon>Pseudomonadota</taxon>
        <taxon>Gammaproteobacteria</taxon>
        <taxon>Thiotrichales</taxon>
        <taxon>Piscirickettsiaceae</taxon>
        <taxon>Thiosulfativibrio</taxon>
    </lineage>
</organism>
<proteinExistence type="predicted"/>
<dbReference type="PANTHER" id="PTHR11839:SF12">
    <property type="entry name" value="ADP COMPOUNDS HYDROLASE NUDE"/>
    <property type="match status" value="1"/>
</dbReference>
<evidence type="ECO:0000313" key="4">
    <source>
        <dbReference type="EMBL" id="BBP44138.1"/>
    </source>
</evidence>
<dbReference type="GO" id="GO:0019693">
    <property type="term" value="P:ribose phosphate metabolic process"/>
    <property type="evidence" value="ECO:0007669"/>
    <property type="project" value="TreeGrafter"/>
</dbReference>
<dbReference type="Gene3D" id="3.90.79.10">
    <property type="entry name" value="Nucleoside Triphosphate Pyrophosphohydrolase"/>
    <property type="match status" value="1"/>
</dbReference>
<keyword evidence="5" id="KW-1185">Reference proteome</keyword>
<protein>
    <submittedName>
        <fullName evidence="4">ADP compounds hydrolase NudE</fullName>
    </submittedName>
</protein>
<dbReference type="Pfam" id="PF00293">
    <property type="entry name" value="NUDIX"/>
    <property type="match status" value="1"/>
</dbReference>
<dbReference type="PROSITE" id="PS51462">
    <property type="entry name" value="NUDIX"/>
    <property type="match status" value="1"/>
</dbReference>